<evidence type="ECO:0000313" key="6">
    <source>
        <dbReference type="EMBL" id="OBU62808.1"/>
    </source>
</evidence>
<organism evidence="6 7">
    <name type="scientific">Stenotrophomonas maltophilia</name>
    <name type="common">Pseudomonas maltophilia</name>
    <name type="synonym">Xanthomonas maltophilia</name>
    <dbReference type="NCBI Taxonomy" id="40324"/>
    <lineage>
        <taxon>Bacteria</taxon>
        <taxon>Pseudomonadati</taxon>
        <taxon>Pseudomonadota</taxon>
        <taxon>Gammaproteobacteria</taxon>
        <taxon>Lysobacterales</taxon>
        <taxon>Lysobacteraceae</taxon>
        <taxon>Stenotrophomonas</taxon>
        <taxon>Stenotrophomonas maltophilia group</taxon>
    </lineage>
</organism>
<evidence type="ECO:0000313" key="7">
    <source>
        <dbReference type="Proteomes" id="UP000092125"/>
    </source>
</evidence>
<dbReference type="PANTHER" id="PTHR43046">
    <property type="entry name" value="GDP-MANNOSE MANNOSYL HYDROLASE"/>
    <property type="match status" value="1"/>
</dbReference>
<accession>A0AAP7GU13</accession>
<reference evidence="6 7" key="1">
    <citation type="submission" date="2016-05" db="EMBL/GenBank/DDBJ databases">
        <title>Draft Genome Sequences of Stenotrophomonas maltophilia Strains Sm32COP, Sm41DVV, Sm46PAILV, SmF3, SmF22, SmSOFb1 and SmCVFa1, Isolated from Different Manures, in France.</title>
        <authorList>
            <person name="Nazaret S."/>
            <person name="Bodilis J."/>
        </authorList>
    </citation>
    <scope>NUCLEOTIDE SEQUENCE [LARGE SCALE GENOMIC DNA]</scope>
    <source>
        <strain evidence="6 7">Sm41DVV</strain>
    </source>
</reference>
<protein>
    <submittedName>
        <fullName evidence="6">NTP pyrophosphohydrolase</fullName>
    </submittedName>
</protein>
<keyword evidence="3" id="KW-0460">Magnesium</keyword>
<dbReference type="EMBL" id="LYVI01000002">
    <property type="protein sequence ID" value="OBU62808.1"/>
    <property type="molecule type" value="Genomic_DNA"/>
</dbReference>
<comment type="caution">
    <text evidence="6">The sequence shown here is derived from an EMBL/GenBank/DDBJ whole genome shotgun (WGS) entry which is preliminary data.</text>
</comment>
<dbReference type="PROSITE" id="PS51462">
    <property type="entry name" value="NUDIX"/>
    <property type="match status" value="1"/>
</dbReference>
<sequence length="145" mass="17054">METRRSARLVIVDEDGRLLLFRYHDEHHAPFWATPGGELLPGESYLDAARRELREETGLNLQIGRLVEERDAVYAVARSTPARWLETYFLVHAPAQPAIRRDGWTEEENATITDWKWWRAEEMREQPACVFKPEWLPALLERLRS</sequence>
<dbReference type="AlphaFoldDB" id="A0AAP7GU13"/>
<dbReference type="Pfam" id="PF00293">
    <property type="entry name" value="NUDIX"/>
    <property type="match status" value="1"/>
</dbReference>
<dbReference type="Proteomes" id="UP000092125">
    <property type="component" value="Unassembled WGS sequence"/>
</dbReference>
<dbReference type="CDD" id="cd04685">
    <property type="entry name" value="NUDIX_Hydrolase"/>
    <property type="match status" value="1"/>
</dbReference>
<evidence type="ECO:0000256" key="1">
    <source>
        <dbReference type="ARBA" id="ARBA00001946"/>
    </source>
</evidence>
<comment type="cofactor">
    <cofactor evidence="1">
        <name>Mg(2+)</name>
        <dbReference type="ChEBI" id="CHEBI:18420"/>
    </cofactor>
</comment>
<evidence type="ECO:0000256" key="2">
    <source>
        <dbReference type="ARBA" id="ARBA00022801"/>
    </source>
</evidence>
<dbReference type="Gene3D" id="3.90.79.10">
    <property type="entry name" value="Nucleoside Triphosphate Pyrophosphohydrolase"/>
    <property type="match status" value="1"/>
</dbReference>
<dbReference type="SUPFAM" id="SSF55811">
    <property type="entry name" value="Nudix"/>
    <property type="match status" value="1"/>
</dbReference>
<keyword evidence="2 4" id="KW-0378">Hydrolase</keyword>
<feature type="domain" description="Nudix hydrolase" evidence="5">
    <location>
        <begin position="2"/>
        <end position="143"/>
    </location>
</feature>
<dbReference type="RefSeq" id="WP_053518143.1">
    <property type="nucleotide sequence ID" value="NZ_CP106759.1"/>
</dbReference>
<evidence type="ECO:0000259" key="5">
    <source>
        <dbReference type="PROSITE" id="PS51462"/>
    </source>
</evidence>
<dbReference type="InterPro" id="IPR000086">
    <property type="entry name" value="NUDIX_hydrolase_dom"/>
</dbReference>
<dbReference type="PROSITE" id="PS00893">
    <property type="entry name" value="NUDIX_BOX"/>
    <property type="match status" value="1"/>
</dbReference>
<evidence type="ECO:0000256" key="4">
    <source>
        <dbReference type="RuleBase" id="RU003476"/>
    </source>
</evidence>
<dbReference type="InterPro" id="IPR020084">
    <property type="entry name" value="NUDIX_hydrolase_CS"/>
</dbReference>
<gene>
    <name evidence="6" type="ORF">A9K56_03940</name>
</gene>
<name>A0AAP7GU13_STEMA</name>
<evidence type="ECO:0000256" key="3">
    <source>
        <dbReference type="ARBA" id="ARBA00022842"/>
    </source>
</evidence>
<comment type="similarity">
    <text evidence="4">Belongs to the Nudix hydrolase family.</text>
</comment>
<dbReference type="PANTHER" id="PTHR43046:SF12">
    <property type="entry name" value="GDP-MANNOSE MANNOSYL HYDROLASE"/>
    <property type="match status" value="1"/>
</dbReference>
<dbReference type="GO" id="GO:0016787">
    <property type="term" value="F:hydrolase activity"/>
    <property type="evidence" value="ECO:0007669"/>
    <property type="project" value="UniProtKB-KW"/>
</dbReference>
<dbReference type="InterPro" id="IPR015797">
    <property type="entry name" value="NUDIX_hydrolase-like_dom_sf"/>
</dbReference>
<dbReference type="PRINTS" id="PR00502">
    <property type="entry name" value="NUDIXFAMILY"/>
</dbReference>
<dbReference type="InterPro" id="IPR020476">
    <property type="entry name" value="Nudix_hydrolase"/>
</dbReference>
<proteinExistence type="inferred from homology"/>